<dbReference type="Gene3D" id="1.20.120.330">
    <property type="entry name" value="Nucleotidyltransferases domain 2"/>
    <property type="match status" value="1"/>
</dbReference>
<evidence type="ECO:0000313" key="4">
    <source>
        <dbReference type="Proteomes" id="UP000249799"/>
    </source>
</evidence>
<keyword evidence="1" id="KW-0175">Coiled coil</keyword>
<dbReference type="GO" id="GO:0016887">
    <property type="term" value="F:ATP hydrolysis activity"/>
    <property type="evidence" value="ECO:0007669"/>
    <property type="project" value="InterPro"/>
</dbReference>
<proteinExistence type="predicted"/>
<feature type="coiled-coil region" evidence="1">
    <location>
        <begin position="954"/>
        <end position="988"/>
    </location>
</feature>
<dbReference type="Pfam" id="PF13476">
    <property type="entry name" value="AAA_23"/>
    <property type="match status" value="1"/>
</dbReference>
<feature type="region of interest" description="Disordered" evidence="2">
    <location>
        <begin position="113"/>
        <end position="145"/>
    </location>
</feature>
<protein>
    <submittedName>
        <fullName evidence="3">Uncharacterized protein</fullName>
    </submittedName>
</protein>
<dbReference type="GO" id="GO:0006302">
    <property type="term" value="P:double-strand break repair"/>
    <property type="evidence" value="ECO:0007669"/>
    <property type="project" value="InterPro"/>
</dbReference>
<dbReference type="RefSeq" id="WP_111335830.1">
    <property type="nucleotide sequence ID" value="NZ_CP030032.1"/>
</dbReference>
<feature type="coiled-coil region" evidence="1">
    <location>
        <begin position="1012"/>
        <end position="1078"/>
    </location>
</feature>
<keyword evidence="4" id="KW-1185">Reference proteome</keyword>
<dbReference type="PANTHER" id="PTHR32114:SF2">
    <property type="entry name" value="ABC TRANSPORTER ABCH.3"/>
    <property type="match status" value="1"/>
</dbReference>
<evidence type="ECO:0000313" key="3">
    <source>
        <dbReference type="EMBL" id="AWV90400.1"/>
    </source>
</evidence>
<dbReference type="Pfam" id="PF13558">
    <property type="entry name" value="SbcC_Walker_B"/>
    <property type="match status" value="1"/>
</dbReference>
<feature type="coiled-coil region" evidence="1">
    <location>
        <begin position="339"/>
        <end position="432"/>
    </location>
</feature>
<organism evidence="3 4">
    <name type="scientific">Bradymonas sediminis</name>
    <dbReference type="NCBI Taxonomy" id="1548548"/>
    <lineage>
        <taxon>Bacteria</taxon>
        <taxon>Deltaproteobacteria</taxon>
        <taxon>Bradymonadales</taxon>
        <taxon>Bradymonadaceae</taxon>
        <taxon>Bradymonas</taxon>
    </lineage>
</organism>
<accession>A0A2Z4FNG1</accession>
<evidence type="ECO:0000256" key="2">
    <source>
        <dbReference type="SAM" id="MobiDB-lite"/>
    </source>
</evidence>
<feature type="coiled-coil region" evidence="1">
    <location>
        <begin position="732"/>
        <end position="811"/>
    </location>
</feature>
<feature type="coiled-coil region" evidence="1">
    <location>
        <begin position="861"/>
        <end position="909"/>
    </location>
</feature>
<gene>
    <name evidence="3" type="ORF">DN745_14110</name>
</gene>
<dbReference type="InterPro" id="IPR038729">
    <property type="entry name" value="Rad50/SbcC_AAA"/>
</dbReference>
<sequence>MKFHRIQIENINSLYGPNEIDIDRDFDGVPLFLIMGPTGSGKTTILDAICLALFGATPRQPTGRGIGGSSGIASRVNSVGTWQSKSVVEFSLFDAHQGVRTYYRASWLFERANQEPDGTPKTPKRVLEKRRADGRWTDKPLTSSDKEKEFQPAFDDVLDGMALDHFLRSVMLAQGDFAALLSADKKEKIAILDRITDTSAYQKVGVLAYERMKEEHALFKELESKIEGVEDVSEDVLATERARLSQAQDDARRLERCQNTALERLDWLKADAALNAAAERAGEALKVAEAEREARADEMARVELHDQASPARDAILELARLNKEQSLNQAKLPTLLEAVQNSKVELEAAQAAEATAQQNLQAAEAAFEAQKPKLAAAKNAQTAQETAKADVERAAEKVQACEAKRVEVKALFDQATQAFEGAQQKQKQLADEIEKTAEHAIIAEKLPHLQAGYDRLNDKRAQAASERQKQDEFRGLVETKSAALESLDAKVAAQKSKAEPLRKAVDDAHQVLENLLGDADDARMRRDEILAEDRRLEKRQVALEALLDKVDERRKKRTMRDSFEDFYQSEMKGISGIDAELATLGAQRAENDEELAENAAALTAIGRSLLANELRQNLEHGQDCPVCGSLEHPKKSGHGEDWASEQESADLAEQARLNAARASLVERGEALAKQEKSLKERKDTLVPSVTEAQTRLNMTVEEITKLDAVIAQIEADAGLEPRISHLEFAQFESEYEALMSALRLKREQLEAKKDKLDDAENDLAAAKLSFDALDKTLKGFEQEQRDAQKELELARERLASVVDAIQSTEAQTETLRQNCCELFAQIGVDIGQDAEGRYLFDAGFETATARRDAWDKNQAALERVKEETREAEKSLHQYQGDLKNAQEQLKERQAELQAYRLKLEAADKALAEHLAPFDGKKPAEVEAFHEDMIKAARALHARRAEARQQVAIAVENAQSAHANTQDALKAIAEKLGETQSELDEIIEEIAANNPALSTIDAVQDALLADEEYRALKELYDGIRRRLRDAQRDVERVASEQEAHQAKCPEDFEASLYSVEVLEQVHQQLKEAVRDKNTAVGRLDVIVEGIAKQLAELGKYREQRDAQKLRYDGWKELNELIGTSTGDKFKEFAQALHLGRIVARANLHLQRLRPRYVLDTQLGKGNLPTLDFEIIDKENADQRRSLSSLSGGETFLVSLALALALADQQRIRVPMETLFLDEGFGTLDRESLQQAMETLQHLHASIGRTVVVISHVEALKDKIAHQIVVTRELPNRSKVVVPALV</sequence>
<evidence type="ECO:0000256" key="1">
    <source>
        <dbReference type="SAM" id="Coils"/>
    </source>
</evidence>
<feature type="compositionally biased region" description="Basic and acidic residues" evidence="2">
    <location>
        <begin position="125"/>
        <end position="145"/>
    </location>
</feature>
<dbReference type="Proteomes" id="UP000249799">
    <property type="component" value="Chromosome"/>
</dbReference>
<feature type="compositionally biased region" description="Basic and acidic residues" evidence="2">
    <location>
        <begin position="631"/>
        <end position="641"/>
    </location>
</feature>
<dbReference type="EMBL" id="CP030032">
    <property type="protein sequence ID" value="AWV90400.1"/>
    <property type="molecule type" value="Genomic_DNA"/>
</dbReference>
<dbReference type="PANTHER" id="PTHR32114">
    <property type="entry name" value="ABC TRANSPORTER ABCH.3"/>
    <property type="match status" value="1"/>
</dbReference>
<dbReference type="SUPFAM" id="SSF52540">
    <property type="entry name" value="P-loop containing nucleoside triphosphate hydrolases"/>
    <property type="match status" value="1"/>
</dbReference>
<reference evidence="3 4" key="1">
    <citation type="submission" date="2018-06" db="EMBL/GenBank/DDBJ databases">
        <title>Lujinxingia sediminis gen. nov. sp. nov., a new facultative anaerobic member of the class Deltaproteobacteria, and proposal of Lujinxingaceae fam. nov.</title>
        <authorList>
            <person name="Guo L.-Y."/>
            <person name="Li C.-M."/>
            <person name="Wang S."/>
            <person name="Du Z.-J."/>
        </authorList>
    </citation>
    <scope>NUCLEOTIDE SEQUENCE [LARGE SCALE GENOMIC DNA]</scope>
    <source>
        <strain evidence="3 4">FA350</strain>
    </source>
</reference>
<feature type="region of interest" description="Disordered" evidence="2">
    <location>
        <begin position="629"/>
        <end position="650"/>
    </location>
</feature>
<dbReference type="InterPro" id="IPR027417">
    <property type="entry name" value="P-loop_NTPase"/>
</dbReference>
<dbReference type="OrthoDB" id="9795626at2"/>
<name>A0A2Z4FNG1_9DELT</name>
<dbReference type="KEGG" id="bsed:DN745_14110"/>
<dbReference type="Gene3D" id="3.40.50.300">
    <property type="entry name" value="P-loop containing nucleotide triphosphate hydrolases"/>
    <property type="match status" value="2"/>
</dbReference>